<dbReference type="GO" id="GO:0006412">
    <property type="term" value="P:translation"/>
    <property type="evidence" value="ECO:0007669"/>
    <property type="project" value="TreeGrafter"/>
</dbReference>
<dbReference type="InterPro" id="IPR028998">
    <property type="entry name" value="RimP_C"/>
</dbReference>
<dbReference type="SUPFAM" id="SSF74942">
    <property type="entry name" value="YhbC-like, C-terminal domain"/>
    <property type="match status" value="1"/>
</dbReference>
<reference evidence="7" key="1">
    <citation type="submission" date="2019-01" db="EMBL/GenBank/DDBJ databases">
        <authorList>
            <consortium name="Genoscope - CEA"/>
            <person name="William W."/>
        </authorList>
    </citation>
    <scope>NUCLEOTIDE SEQUENCE</scope>
    <source>
        <strain evidence="7">CR-1</strain>
    </source>
</reference>
<evidence type="ECO:0000256" key="2">
    <source>
        <dbReference type="ARBA" id="ARBA00022517"/>
    </source>
</evidence>
<dbReference type="Pfam" id="PF17384">
    <property type="entry name" value="DUF150_C"/>
    <property type="match status" value="1"/>
</dbReference>
<feature type="compositionally biased region" description="Basic residues" evidence="4">
    <location>
        <begin position="1"/>
        <end position="22"/>
    </location>
</feature>
<evidence type="ECO:0000259" key="6">
    <source>
        <dbReference type="Pfam" id="PF17384"/>
    </source>
</evidence>
<name>A0A484HFY5_9BACT</name>
<organism evidence="7">
    <name type="scientific">uncultured Desulfobacteraceae bacterium</name>
    <dbReference type="NCBI Taxonomy" id="218296"/>
    <lineage>
        <taxon>Bacteria</taxon>
        <taxon>Pseudomonadati</taxon>
        <taxon>Thermodesulfobacteriota</taxon>
        <taxon>Desulfobacteria</taxon>
        <taxon>Desulfobacterales</taxon>
        <taxon>Desulfobacteraceae</taxon>
        <taxon>environmental samples</taxon>
    </lineage>
</organism>
<evidence type="ECO:0000259" key="5">
    <source>
        <dbReference type="Pfam" id="PF02576"/>
    </source>
</evidence>
<dbReference type="SUPFAM" id="SSF75420">
    <property type="entry name" value="YhbC-like, N-terminal domain"/>
    <property type="match status" value="1"/>
</dbReference>
<dbReference type="Pfam" id="PF02576">
    <property type="entry name" value="RimP_N"/>
    <property type="match status" value="1"/>
</dbReference>
<dbReference type="InterPro" id="IPR028989">
    <property type="entry name" value="RimP_N"/>
</dbReference>
<dbReference type="CDD" id="cd01734">
    <property type="entry name" value="YlxS_C"/>
    <property type="match status" value="1"/>
</dbReference>
<dbReference type="EMBL" id="CAACVI010000023">
    <property type="protein sequence ID" value="VEN74132.1"/>
    <property type="molecule type" value="Genomic_DNA"/>
</dbReference>
<dbReference type="GO" id="GO:0005829">
    <property type="term" value="C:cytosol"/>
    <property type="evidence" value="ECO:0007669"/>
    <property type="project" value="TreeGrafter"/>
</dbReference>
<feature type="domain" description="Ribosome maturation factor RimP C-terminal" evidence="6">
    <location>
        <begin position="111"/>
        <end position="178"/>
    </location>
</feature>
<evidence type="ECO:0000313" key="7">
    <source>
        <dbReference type="EMBL" id="VEN74132.1"/>
    </source>
</evidence>
<dbReference type="GO" id="GO:0000028">
    <property type="term" value="P:ribosomal small subunit assembly"/>
    <property type="evidence" value="ECO:0007669"/>
    <property type="project" value="TreeGrafter"/>
</dbReference>
<keyword evidence="1 3" id="KW-0963">Cytoplasm</keyword>
<feature type="domain" description="Ribosome maturation factor RimP N-terminal" evidence="5">
    <location>
        <begin position="35"/>
        <end position="107"/>
    </location>
</feature>
<dbReference type="HAMAP" id="MF_01077">
    <property type="entry name" value="RimP"/>
    <property type="match status" value="1"/>
</dbReference>
<evidence type="ECO:0000256" key="4">
    <source>
        <dbReference type="SAM" id="MobiDB-lite"/>
    </source>
</evidence>
<protein>
    <recommendedName>
        <fullName evidence="3">Ribosome maturation factor RimP</fullName>
    </recommendedName>
</protein>
<dbReference type="InterPro" id="IPR003728">
    <property type="entry name" value="Ribosome_maturation_RimP"/>
</dbReference>
<comment type="similarity">
    <text evidence="3">Belongs to the RimP family.</text>
</comment>
<keyword evidence="2 3" id="KW-0690">Ribosome biogenesis</keyword>
<dbReference type="Gene3D" id="3.30.300.70">
    <property type="entry name" value="RimP-like superfamily, N-terminal"/>
    <property type="match status" value="1"/>
</dbReference>
<evidence type="ECO:0000256" key="3">
    <source>
        <dbReference type="HAMAP-Rule" id="MF_01077"/>
    </source>
</evidence>
<comment type="function">
    <text evidence="3">Required for maturation of 30S ribosomal subunits.</text>
</comment>
<proteinExistence type="inferred from homology"/>
<dbReference type="AlphaFoldDB" id="A0A484HFY5"/>
<gene>
    <name evidence="3 7" type="primary">rimP</name>
    <name evidence="7" type="ORF">EPICR_30064</name>
</gene>
<sequence>MTNKRRRQKIRGKKTGPRKSGLRNHQEISRRAAGIAEPLCLAEGMELVLTECAGGPGGPVIRVFVDKPDGVSIEDCARISRQLHDLFDVEMEGVMERFGLEVSSPGAHRPLAKAADFERFKGRKAAVRVRGDGGEKRKGPRNKTIKGIIIGAPGNRVEMDVDGVPVAIALDDIVKARLD</sequence>
<dbReference type="PANTHER" id="PTHR33867:SF1">
    <property type="entry name" value="RIBOSOME MATURATION FACTOR RIMP"/>
    <property type="match status" value="1"/>
</dbReference>
<evidence type="ECO:0000256" key="1">
    <source>
        <dbReference type="ARBA" id="ARBA00022490"/>
    </source>
</evidence>
<feature type="region of interest" description="Disordered" evidence="4">
    <location>
        <begin position="1"/>
        <end position="26"/>
    </location>
</feature>
<dbReference type="InterPro" id="IPR036847">
    <property type="entry name" value="RimP_C_sf"/>
</dbReference>
<dbReference type="InterPro" id="IPR035956">
    <property type="entry name" value="RimP_N_sf"/>
</dbReference>
<accession>A0A484HFY5</accession>
<dbReference type="PANTHER" id="PTHR33867">
    <property type="entry name" value="RIBOSOME MATURATION FACTOR RIMP"/>
    <property type="match status" value="1"/>
</dbReference>
<comment type="subcellular location">
    <subcellularLocation>
        <location evidence="3">Cytoplasm</location>
    </subcellularLocation>
</comment>